<feature type="domain" description="HTH tetR-type" evidence="2">
    <location>
        <begin position="10"/>
        <end position="57"/>
    </location>
</feature>
<dbReference type="Pfam" id="PF00440">
    <property type="entry name" value="TetR_N"/>
    <property type="match status" value="1"/>
</dbReference>
<comment type="caution">
    <text evidence="3">The sequence shown here is derived from an EMBL/GenBank/DDBJ whole genome shotgun (WGS) entry which is preliminary data.</text>
</comment>
<dbReference type="InterPro" id="IPR001647">
    <property type="entry name" value="HTH_TetR"/>
</dbReference>
<accession>A0ABU7L4Y5</accession>
<dbReference type="RefSeq" id="WP_330131842.1">
    <property type="nucleotide sequence ID" value="NZ_JAUTXY010000001.1"/>
</dbReference>
<organism evidence="3 4">
    <name type="scientific">Rhodococcus artemisiae</name>
    <dbReference type="NCBI Taxonomy" id="714159"/>
    <lineage>
        <taxon>Bacteria</taxon>
        <taxon>Bacillati</taxon>
        <taxon>Actinomycetota</taxon>
        <taxon>Actinomycetes</taxon>
        <taxon>Mycobacteriales</taxon>
        <taxon>Nocardiaceae</taxon>
        <taxon>Rhodococcus</taxon>
    </lineage>
</organism>
<reference evidence="3 4" key="1">
    <citation type="submission" date="2023-07" db="EMBL/GenBank/DDBJ databases">
        <authorList>
            <person name="Girao M."/>
            <person name="Carvalho M.F."/>
        </authorList>
    </citation>
    <scope>NUCLEOTIDE SEQUENCE [LARGE SCALE GENOMIC DNA]</scope>
    <source>
        <strain evidence="3 4">YIM65754</strain>
    </source>
</reference>
<evidence type="ECO:0000313" key="3">
    <source>
        <dbReference type="EMBL" id="MEE2056597.1"/>
    </source>
</evidence>
<evidence type="ECO:0000313" key="4">
    <source>
        <dbReference type="Proteomes" id="UP001336020"/>
    </source>
</evidence>
<dbReference type="Proteomes" id="UP001336020">
    <property type="component" value="Unassembled WGS sequence"/>
</dbReference>
<proteinExistence type="predicted"/>
<dbReference type="EMBL" id="JAUTXY010000001">
    <property type="protein sequence ID" value="MEE2056597.1"/>
    <property type="molecule type" value="Genomic_DNA"/>
</dbReference>
<dbReference type="Gene3D" id="1.10.357.10">
    <property type="entry name" value="Tetracycline Repressor, domain 2"/>
    <property type="match status" value="1"/>
</dbReference>
<dbReference type="InterPro" id="IPR009057">
    <property type="entry name" value="Homeodomain-like_sf"/>
</dbReference>
<protein>
    <submittedName>
        <fullName evidence="3">Helix-turn-helix domain-containing protein</fullName>
    </submittedName>
</protein>
<dbReference type="SUPFAM" id="SSF46689">
    <property type="entry name" value="Homeodomain-like"/>
    <property type="match status" value="1"/>
</dbReference>
<evidence type="ECO:0000259" key="2">
    <source>
        <dbReference type="Pfam" id="PF00440"/>
    </source>
</evidence>
<keyword evidence="1" id="KW-0238">DNA-binding</keyword>
<sequence>MTMSTGRLALLDAAERLIAHRGIHGVAAREVVKEAGQRNNSAIAYHFGSWHGLLDEIWSRHAPPMNTERAALLAAADLEDSPTLDRLVHAYIHPLAAQIARNHPSYWARFNEQWLSTAPLDVLSTPAPTGVQADYYPSDDSLDVLSRLLIRIADRLDLPEPDARRRVSLMVRFVIGAFAAFERAQETGAAPDSASFEAEILQLASRMLDLPQP</sequence>
<keyword evidence="4" id="KW-1185">Reference proteome</keyword>
<name>A0ABU7L4Y5_9NOCA</name>
<gene>
    <name evidence="3" type="ORF">Q7514_03515</name>
</gene>
<evidence type="ECO:0000256" key="1">
    <source>
        <dbReference type="ARBA" id="ARBA00023125"/>
    </source>
</evidence>